<evidence type="ECO:0000259" key="7">
    <source>
        <dbReference type="PROSITE" id="PS50055"/>
    </source>
</evidence>
<dbReference type="InterPro" id="IPR003595">
    <property type="entry name" value="Tyr_Pase_cat"/>
</dbReference>
<dbReference type="SMART" id="SM00404">
    <property type="entry name" value="PTPc_motif"/>
    <property type="match status" value="2"/>
</dbReference>
<protein>
    <recommendedName>
        <fullName evidence="1">protein-tyrosine-phosphatase</fullName>
        <ecNumber evidence="1">3.1.3.48</ecNumber>
    </recommendedName>
</protein>
<keyword evidence="6" id="KW-1133">Transmembrane helix</keyword>
<evidence type="ECO:0000256" key="5">
    <source>
        <dbReference type="SAM" id="MobiDB-lite"/>
    </source>
</evidence>
<dbReference type="PROSITE" id="PS00383">
    <property type="entry name" value="TYR_PHOSPHATASE_1"/>
    <property type="match status" value="1"/>
</dbReference>
<feature type="compositionally biased region" description="Polar residues" evidence="5">
    <location>
        <begin position="345"/>
        <end position="361"/>
    </location>
</feature>
<dbReference type="InterPro" id="IPR029021">
    <property type="entry name" value="Prot-tyrosine_phosphatase-like"/>
</dbReference>
<evidence type="ECO:0000313" key="9">
    <source>
        <dbReference type="EMBL" id="KAK7493650.1"/>
    </source>
</evidence>
<reference evidence="9 10" key="1">
    <citation type="journal article" date="2023" name="Sci. Data">
        <title>Genome assembly of the Korean intertidal mud-creeper Batillaria attramentaria.</title>
        <authorList>
            <person name="Patra A.K."/>
            <person name="Ho P.T."/>
            <person name="Jun S."/>
            <person name="Lee S.J."/>
            <person name="Kim Y."/>
            <person name="Won Y.J."/>
        </authorList>
    </citation>
    <scope>NUCLEOTIDE SEQUENCE [LARGE SCALE GENOMIC DNA]</scope>
    <source>
        <strain evidence="9">Wonlab-2016</strain>
    </source>
</reference>
<dbReference type="FunFam" id="3.90.190.10:FF:000102">
    <property type="entry name" value="Receptor-type tyrosine-protein phosphatase"/>
    <property type="match status" value="2"/>
</dbReference>
<evidence type="ECO:0000256" key="3">
    <source>
        <dbReference type="ARBA" id="ARBA00022912"/>
    </source>
</evidence>
<accession>A0ABD0L2U0</accession>
<feature type="non-terminal residue" evidence="9">
    <location>
        <position position="1"/>
    </location>
</feature>
<dbReference type="CDD" id="cd00047">
    <property type="entry name" value="PTPc"/>
    <property type="match status" value="2"/>
</dbReference>
<dbReference type="AlphaFoldDB" id="A0ABD0L2U0"/>
<dbReference type="PANTHER" id="PTHR19134">
    <property type="entry name" value="RECEPTOR-TYPE TYROSINE-PROTEIN PHOSPHATASE"/>
    <property type="match status" value="1"/>
</dbReference>
<dbReference type="SUPFAM" id="SSF52799">
    <property type="entry name" value="(Phosphotyrosine protein) phosphatases II"/>
    <property type="match status" value="2"/>
</dbReference>
<dbReference type="EMBL" id="JACVVK020000091">
    <property type="protein sequence ID" value="KAK7493650.1"/>
    <property type="molecule type" value="Genomic_DNA"/>
</dbReference>
<feature type="domain" description="Tyrosine-protein phosphatase" evidence="7">
    <location>
        <begin position="735"/>
        <end position="997"/>
    </location>
</feature>
<keyword evidence="6" id="KW-0472">Membrane</keyword>
<comment type="caution">
    <text evidence="9">The sequence shown here is derived from an EMBL/GenBank/DDBJ whole genome shotgun (WGS) entry which is preliminary data.</text>
</comment>
<feature type="domain" description="Tyrosine specific protein phosphatases" evidence="8">
    <location>
        <begin position="626"/>
        <end position="696"/>
    </location>
</feature>
<feature type="domain" description="Tyrosine-protein phosphatase" evidence="7">
    <location>
        <begin position="451"/>
        <end position="705"/>
    </location>
</feature>
<keyword evidence="2" id="KW-0378">Hydrolase</keyword>
<name>A0ABD0L2U0_9CAEN</name>
<sequence>DGMNYMQLASVLVDGKAVHTFCDNQSCIDNPHTLTLRPPLSGQIVKLTRPSRQYLTLCELQVEGCERDIYGVGCTQVCSPGCVDGRVTTTCDSITGHCLNGCQSGWWGAKCDEECSSQCDGPCDTNNGHCFSCKGCAPEFHGMKCETPCGYGCINKTCNRQDGACSCQSLWSPPNCAAETHAEIFDPECRDGYYGREACRPCGHCTNNTVCDNNNGHCPDGCVDGYSGDLCDEEAQVGDSGESSDGGAIAGGVVGVVVILAVAALVVVIVLRRRRSSKGSGTRGVDEAADLARADTLSSSQATNVSADQSPRAAKAKKPKAQIKPFSRAETKDEEQGGSVGHFYSNITASTDTATEETPSQRAAGENRPQNAASTSSAAGDGPAKSKTKPGTAPKPAAARGAGQVYENVPVPQGRGQTEKPPEPFPRQPAGGKNLDAFQRYLIACLGSGELGDQFENLPKGMRHPHTIGLSEENKRKNRFKALCTYDFNRVVLRRPKGDKSSDYINATYIKGYQRDQQYIATQGPRANTTDDLWWMVWQEGITQIVMLANLQEDGRDKCEEYWPASGKSQTYGHVTVKGLEEQQRADFVIRSFVLKNAKSSGERHVTQYHYMAWPDHGVPLAASLVDYWRYVKARSTSTVPLLVHCSAGVGRTGTFIALDIASEKKSRGDDVNVNEIVTQLREQRALMVQSEAQYKFLHEVILEAHTSRATRVSTGQFDDIFPDTIQTNTNNSRIDSEFQMLKHMGQYSAKPKHTMATMPENRDKNRNMNTLPDDDHVVYLSAHVRGRNQYINAVYLSSFHHRRGFVLTQLPIPDNTLIDFWRLVEGCHVTKIVSLGSDKEEKTIKNYCRYWPRGMGEVMTTGPYTITSDSGSKLGDCLSSYRLTLTKADELRREVEVFHYRNWAGEVPGDTSSLLQLVDTVKGDSVKDVTSPIIVQCIDGAAKSGLFCALFDVISRVTYDDEVDAYLTAREVQRIRPQAVATNTQYRYLYHVAQAYIRHVGVYANSGVK</sequence>
<dbReference type="Gene3D" id="2.170.300.10">
    <property type="entry name" value="Tie2 ligand-binding domain superfamily"/>
    <property type="match status" value="1"/>
</dbReference>
<keyword evidence="10" id="KW-1185">Reference proteome</keyword>
<feature type="transmembrane region" description="Helical" evidence="6">
    <location>
        <begin position="249"/>
        <end position="271"/>
    </location>
</feature>
<dbReference type="InterPro" id="IPR000242">
    <property type="entry name" value="PTP_cat"/>
</dbReference>
<dbReference type="GO" id="GO:0004725">
    <property type="term" value="F:protein tyrosine phosphatase activity"/>
    <property type="evidence" value="ECO:0007669"/>
    <property type="project" value="UniProtKB-EC"/>
</dbReference>
<dbReference type="InterPro" id="IPR000387">
    <property type="entry name" value="Tyr_Pase_dom"/>
</dbReference>
<feature type="compositionally biased region" description="Polar residues" evidence="5">
    <location>
        <begin position="296"/>
        <end position="309"/>
    </location>
</feature>
<evidence type="ECO:0000256" key="2">
    <source>
        <dbReference type="ARBA" id="ARBA00022801"/>
    </source>
</evidence>
<dbReference type="PRINTS" id="PR00700">
    <property type="entry name" value="PRTYPHPHTASE"/>
</dbReference>
<feature type="compositionally biased region" description="Low complexity" evidence="5">
    <location>
        <begin position="383"/>
        <end position="403"/>
    </location>
</feature>
<evidence type="ECO:0000259" key="8">
    <source>
        <dbReference type="PROSITE" id="PS50056"/>
    </source>
</evidence>
<dbReference type="PANTHER" id="PTHR19134:SF449">
    <property type="entry name" value="TYROSINE-PROTEIN PHOSPHATASE 1"/>
    <property type="match status" value="1"/>
</dbReference>
<feature type="domain" description="Tyrosine specific protein phosphatases" evidence="8">
    <location>
        <begin position="913"/>
        <end position="988"/>
    </location>
</feature>
<dbReference type="Pfam" id="PF00102">
    <property type="entry name" value="Y_phosphatase"/>
    <property type="match status" value="2"/>
</dbReference>
<dbReference type="PROSITE" id="PS50056">
    <property type="entry name" value="TYR_PHOSPHATASE_2"/>
    <property type="match status" value="2"/>
</dbReference>
<dbReference type="SMART" id="SM00194">
    <property type="entry name" value="PTPc"/>
    <property type="match status" value="2"/>
</dbReference>
<evidence type="ECO:0000256" key="6">
    <source>
        <dbReference type="SAM" id="Phobius"/>
    </source>
</evidence>
<evidence type="ECO:0000313" key="10">
    <source>
        <dbReference type="Proteomes" id="UP001519460"/>
    </source>
</evidence>
<feature type="region of interest" description="Disordered" evidence="5">
    <location>
        <begin position="295"/>
        <end position="433"/>
    </location>
</feature>
<dbReference type="EC" id="3.1.3.48" evidence="1"/>
<organism evidence="9 10">
    <name type="scientific">Batillaria attramentaria</name>
    <dbReference type="NCBI Taxonomy" id="370345"/>
    <lineage>
        <taxon>Eukaryota</taxon>
        <taxon>Metazoa</taxon>
        <taxon>Spiralia</taxon>
        <taxon>Lophotrochozoa</taxon>
        <taxon>Mollusca</taxon>
        <taxon>Gastropoda</taxon>
        <taxon>Caenogastropoda</taxon>
        <taxon>Sorbeoconcha</taxon>
        <taxon>Cerithioidea</taxon>
        <taxon>Batillariidae</taxon>
        <taxon>Batillaria</taxon>
    </lineage>
</organism>
<comment type="catalytic activity">
    <reaction evidence="4">
        <text>O-phospho-L-tyrosyl-[protein] + H2O = L-tyrosyl-[protein] + phosphate</text>
        <dbReference type="Rhea" id="RHEA:10684"/>
        <dbReference type="Rhea" id="RHEA-COMP:10136"/>
        <dbReference type="Rhea" id="RHEA-COMP:20101"/>
        <dbReference type="ChEBI" id="CHEBI:15377"/>
        <dbReference type="ChEBI" id="CHEBI:43474"/>
        <dbReference type="ChEBI" id="CHEBI:46858"/>
        <dbReference type="ChEBI" id="CHEBI:61978"/>
        <dbReference type="EC" id="3.1.3.48"/>
    </reaction>
</comment>
<keyword evidence="6" id="KW-0812">Transmembrane</keyword>
<dbReference type="Proteomes" id="UP001519460">
    <property type="component" value="Unassembled WGS sequence"/>
</dbReference>
<proteinExistence type="predicted"/>
<dbReference type="Gene3D" id="3.90.190.10">
    <property type="entry name" value="Protein tyrosine phosphatase superfamily"/>
    <property type="match status" value="2"/>
</dbReference>
<dbReference type="InterPro" id="IPR050348">
    <property type="entry name" value="Protein-Tyr_Phosphatase"/>
</dbReference>
<evidence type="ECO:0000256" key="1">
    <source>
        <dbReference type="ARBA" id="ARBA00013064"/>
    </source>
</evidence>
<keyword evidence="3" id="KW-0904">Protein phosphatase</keyword>
<dbReference type="InterPro" id="IPR016130">
    <property type="entry name" value="Tyr_Pase_AS"/>
</dbReference>
<gene>
    <name evidence="9" type="ORF">BaRGS_00015162</name>
</gene>
<feature type="compositionally biased region" description="Polar residues" evidence="5">
    <location>
        <begin position="368"/>
        <end position="378"/>
    </location>
</feature>
<dbReference type="PROSITE" id="PS50055">
    <property type="entry name" value="TYR_PHOSPHATASE_PTP"/>
    <property type="match status" value="2"/>
</dbReference>
<evidence type="ECO:0000256" key="4">
    <source>
        <dbReference type="ARBA" id="ARBA00051722"/>
    </source>
</evidence>